<reference evidence="1" key="1">
    <citation type="submission" date="2019-04" db="EMBL/GenBank/DDBJ databases">
        <title>Microbes associate with the intestines of laboratory mice.</title>
        <authorList>
            <person name="Navarre W."/>
            <person name="Wong E."/>
            <person name="Huang K."/>
            <person name="Tropini C."/>
            <person name="Ng K."/>
            <person name="Yu B."/>
        </authorList>
    </citation>
    <scope>NUCLEOTIDE SEQUENCE</scope>
    <source>
        <strain evidence="1">NM04_E33</strain>
    </source>
</reference>
<keyword evidence="2" id="KW-1185">Reference proteome</keyword>
<proteinExistence type="predicted"/>
<dbReference type="EMBL" id="SRYB01000026">
    <property type="protein sequence ID" value="TGY77357.1"/>
    <property type="molecule type" value="Genomic_DNA"/>
</dbReference>
<dbReference type="Proteomes" id="UP000306319">
    <property type="component" value="Unassembled WGS sequence"/>
</dbReference>
<accession>A0AC61RBN1</accession>
<evidence type="ECO:0000313" key="1">
    <source>
        <dbReference type="EMBL" id="TGY77357.1"/>
    </source>
</evidence>
<keyword evidence="1" id="KW-0378">Hydrolase</keyword>
<evidence type="ECO:0000313" key="2">
    <source>
        <dbReference type="Proteomes" id="UP000306319"/>
    </source>
</evidence>
<protein>
    <submittedName>
        <fullName evidence="1">Crossover junction endodeoxyribonuclease RuvC</fullName>
        <ecNumber evidence="1">3.1.22.4</ecNumber>
    </submittedName>
</protein>
<name>A0AC61RBN1_9BACT</name>
<comment type="caution">
    <text evidence="1">The sequence shown here is derived from an EMBL/GenBank/DDBJ whole genome shotgun (WGS) entry which is preliminary data.</text>
</comment>
<organism evidence="1 2">
    <name type="scientific">Lepagella muris</name>
    <dbReference type="NCBI Taxonomy" id="3032870"/>
    <lineage>
        <taxon>Bacteria</taxon>
        <taxon>Pseudomonadati</taxon>
        <taxon>Bacteroidota</taxon>
        <taxon>Bacteroidia</taxon>
        <taxon>Bacteroidales</taxon>
        <taxon>Muribaculaceae</taxon>
        <taxon>Lepagella</taxon>
    </lineage>
</organism>
<gene>
    <name evidence="1" type="primary">ruvC</name>
    <name evidence="1" type="ORF">E5331_14920</name>
</gene>
<dbReference type="EC" id="3.1.22.4" evidence="1"/>
<sequence length="219" mass="24147">MNENSSSGLKTGSGVETQSTHTITRKIRPEHDFERVIMGIDPGTNVMGYGVLGINGKQPSVIVMGVIQLSKFESHYLRLARIFERVTGLVEQYLPDELAIEAPFFGKNVQSMLKLGRAQGVAMAAALSRDIPICEYAPLSIKQSVTGSGSASKEQVANMLRHILRIPQENMPRLLDATDALAAALTHFYETGKPKVEKGAKSWEQFLKQNPDRIAPRRK</sequence>